<keyword evidence="13" id="KW-0460">Magnesium</keyword>
<feature type="domain" description="4'-phosphopantetheinyl transferase" evidence="14">
    <location>
        <begin position="119"/>
        <end position="226"/>
    </location>
</feature>
<keyword evidence="13" id="KW-0479">Metal-binding</keyword>
<evidence type="ECO:0000259" key="14">
    <source>
        <dbReference type="Pfam" id="PF01648"/>
    </source>
</evidence>
<dbReference type="InterPro" id="IPR041354">
    <property type="entry name" value="4PPT_N"/>
</dbReference>
<evidence type="ECO:0000256" key="3">
    <source>
        <dbReference type="ARBA" id="ARBA00008342"/>
    </source>
</evidence>
<evidence type="ECO:0000256" key="5">
    <source>
        <dbReference type="ARBA" id="ARBA00019087"/>
    </source>
</evidence>
<dbReference type="PANTHER" id="PTHR38096:SF1">
    <property type="entry name" value="ENTEROBACTIN SYNTHASE COMPONENT D"/>
    <property type="match status" value="1"/>
</dbReference>
<dbReference type="Pfam" id="PF01648">
    <property type="entry name" value="ACPS"/>
    <property type="match status" value="1"/>
</dbReference>
<comment type="function">
    <text evidence="1">Involved in the biosynthesis of the siderophore enterobactin (enterochelin), which is a macrocyclic trimeric lactone of N-(2,3-dihydroxybenzoyl)-serine. The serine trilactone serves as a scaffolding for the three catechol functionalities that provide hexadentate coordination for the tightly ligated iron(2+) atoms. Plays an essential role in the assembly of the enterobactin by catalyzing the transfer of the 4'-phosphopantetheine (Ppant) moiety from coenzyme A to the apo-domains of both EntB (ArCP domain) and EntF (PCP domain) to yield their holo-forms which make them competent for the activation of 2,3-dihydroxybenzoate (DHB) and L-serine, respectively.</text>
</comment>
<dbReference type="InterPro" id="IPR037143">
    <property type="entry name" value="4-PPantetheinyl_Trfase_dom_sf"/>
</dbReference>
<dbReference type="RefSeq" id="WP_088917138.1">
    <property type="nucleotide sequence ID" value="NZ_CP018632.1"/>
</dbReference>
<dbReference type="GO" id="GO:0008897">
    <property type="term" value="F:holo-[acyl-carrier-protein] synthase activity"/>
    <property type="evidence" value="ECO:0007669"/>
    <property type="project" value="InterPro"/>
</dbReference>
<accession>A0A2Z2NKA8</accession>
<feature type="binding site" evidence="13">
    <location>
        <position position="123"/>
    </location>
    <ligand>
        <name>Mg(2+)</name>
        <dbReference type="ChEBI" id="CHEBI:18420"/>
    </ligand>
</feature>
<feature type="binding site" evidence="12">
    <location>
        <position position="165"/>
    </location>
    <ligand>
        <name>CoA</name>
        <dbReference type="ChEBI" id="CHEBI:57287"/>
    </ligand>
</feature>
<evidence type="ECO:0000256" key="11">
    <source>
        <dbReference type="ARBA" id="ARBA00049191"/>
    </source>
</evidence>
<keyword evidence="7" id="KW-0259">Enterobactin biosynthesis</keyword>
<name>A0A2Z2NKA8_9GAMM</name>
<feature type="binding site" evidence="12">
    <location>
        <position position="63"/>
    </location>
    <ligand>
        <name>CoA</name>
        <dbReference type="ChEBI" id="CHEBI:57287"/>
    </ligand>
</feature>
<comment type="catalytic activity">
    <reaction evidence="11">
        <text>apo-[peptidyl-carrier protein] + CoA = holo-[peptidyl-carrier protein] + adenosine 3',5'-bisphosphate + H(+)</text>
        <dbReference type="Rhea" id="RHEA:46228"/>
        <dbReference type="Rhea" id="RHEA-COMP:11479"/>
        <dbReference type="Rhea" id="RHEA-COMP:11480"/>
        <dbReference type="ChEBI" id="CHEBI:15378"/>
        <dbReference type="ChEBI" id="CHEBI:29999"/>
        <dbReference type="ChEBI" id="CHEBI:57287"/>
        <dbReference type="ChEBI" id="CHEBI:58343"/>
        <dbReference type="ChEBI" id="CHEBI:64479"/>
    </reaction>
</comment>
<comment type="catalytic activity">
    <reaction evidence="10">
        <text>apo-[aryl-carrier protein] + CoA = holo-[aryl-carrier protein] + adenosine 3',5'-bisphosphate + H(+)</text>
        <dbReference type="Rhea" id="RHEA:48404"/>
        <dbReference type="Rhea" id="RHEA-COMP:15903"/>
        <dbReference type="Rhea" id="RHEA-COMP:17557"/>
        <dbReference type="ChEBI" id="CHEBI:15378"/>
        <dbReference type="ChEBI" id="CHEBI:29999"/>
        <dbReference type="ChEBI" id="CHEBI:57287"/>
        <dbReference type="ChEBI" id="CHEBI:58343"/>
        <dbReference type="ChEBI" id="CHEBI:64479"/>
    </reaction>
</comment>
<dbReference type="GO" id="GO:0009366">
    <property type="term" value="C:enterobactin synthetase complex"/>
    <property type="evidence" value="ECO:0007669"/>
    <property type="project" value="InterPro"/>
</dbReference>
<comment type="subunit">
    <text evidence="4">EntB, EntD, EntE, and EntF form a multienzyme complex called enterobactin synthase.</text>
</comment>
<gene>
    <name evidence="16" type="primary">npt</name>
    <name evidence="16" type="ORF">IMCC3135_08215</name>
</gene>
<dbReference type="KEGG" id="gai:IMCC3135_08215"/>
<proteinExistence type="inferred from homology"/>
<dbReference type="EMBL" id="CP018632">
    <property type="protein sequence ID" value="ASJ71746.1"/>
    <property type="molecule type" value="Genomic_DNA"/>
</dbReference>
<comment type="cofactor">
    <cofactor evidence="13">
        <name>Mg(2+)</name>
        <dbReference type="ChEBI" id="CHEBI:18420"/>
    </cofactor>
</comment>
<dbReference type="InterPro" id="IPR003542">
    <property type="entry name" value="Enbac_synth_compD-like"/>
</dbReference>
<evidence type="ECO:0000256" key="13">
    <source>
        <dbReference type="PIRSR" id="PIRSR603542-2"/>
    </source>
</evidence>
<evidence type="ECO:0000313" key="16">
    <source>
        <dbReference type="EMBL" id="ASJ71746.1"/>
    </source>
</evidence>
<comment type="pathway">
    <text evidence="2">Siderophore biosynthesis; enterobactin biosynthesis.</text>
</comment>
<feature type="binding site" evidence="12">
    <location>
        <position position="169"/>
    </location>
    <ligand>
        <name>CoA</name>
        <dbReference type="ChEBI" id="CHEBI:57287"/>
    </ligand>
</feature>
<evidence type="ECO:0000256" key="4">
    <source>
        <dbReference type="ARBA" id="ARBA00011503"/>
    </source>
</evidence>
<feature type="binding site" evidence="12">
    <location>
        <position position="123"/>
    </location>
    <ligand>
        <name>CoA</name>
        <dbReference type="ChEBI" id="CHEBI:57287"/>
    </ligand>
</feature>
<keyword evidence="17" id="KW-1185">Reference proteome</keyword>
<dbReference type="OrthoDB" id="8210607at2"/>
<reference evidence="16 17" key="1">
    <citation type="submission" date="2016-12" db="EMBL/GenBank/DDBJ databases">
        <authorList>
            <person name="Song W.-J."/>
            <person name="Kurnit D.M."/>
        </authorList>
    </citation>
    <scope>NUCLEOTIDE SEQUENCE [LARGE SCALE GENOMIC DNA]</scope>
    <source>
        <strain evidence="16 17">IMCC3135</strain>
    </source>
</reference>
<evidence type="ECO:0000256" key="8">
    <source>
        <dbReference type="ARBA" id="ARBA00029894"/>
    </source>
</evidence>
<evidence type="ECO:0000256" key="12">
    <source>
        <dbReference type="PIRSR" id="PIRSR603542-1"/>
    </source>
</evidence>
<keyword evidence="6 16" id="KW-0808">Transferase</keyword>
<comment type="similarity">
    <text evidence="3">Belongs to the P-Pant transferase superfamily. EntD family.</text>
</comment>
<dbReference type="InterPro" id="IPR008278">
    <property type="entry name" value="4-PPantetheinyl_Trfase_dom"/>
</dbReference>
<evidence type="ECO:0000256" key="2">
    <source>
        <dbReference type="ARBA" id="ARBA00004993"/>
    </source>
</evidence>
<dbReference type="GO" id="GO:0009239">
    <property type="term" value="P:enterobactin biosynthetic process"/>
    <property type="evidence" value="ECO:0007669"/>
    <property type="project" value="UniProtKB-UniPathway"/>
</dbReference>
<organism evidence="16 17">
    <name type="scientific">Granulosicoccus antarcticus IMCC3135</name>
    <dbReference type="NCBI Taxonomy" id="1192854"/>
    <lineage>
        <taxon>Bacteria</taxon>
        <taxon>Pseudomonadati</taxon>
        <taxon>Pseudomonadota</taxon>
        <taxon>Gammaproteobacteria</taxon>
        <taxon>Chromatiales</taxon>
        <taxon>Granulosicoccaceae</taxon>
        <taxon>Granulosicoccus</taxon>
    </lineage>
</organism>
<dbReference type="PRINTS" id="PR01399">
    <property type="entry name" value="ENTSNTHTASED"/>
</dbReference>
<dbReference type="AlphaFoldDB" id="A0A2Z2NKA8"/>
<evidence type="ECO:0000256" key="1">
    <source>
        <dbReference type="ARBA" id="ARBA00003937"/>
    </source>
</evidence>
<protein>
    <recommendedName>
        <fullName evidence="5">Enterobactin synthase component D</fullName>
    </recommendedName>
    <alternativeName>
        <fullName evidence="8">4'-phosphopantetheinyl transferase EntD</fullName>
    </alternativeName>
    <alternativeName>
        <fullName evidence="9">Enterochelin synthase D</fullName>
    </alternativeName>
</protein>
<evidence type="ECO:0000259" key="15">
    <source>
        <dbReference type="Pfam" id="PF17837"/>
    </source>
</evidence>
<evidence type="ECO:0000256" key="9">
    <source>
        <dbReference type="ARBA" id="ARBA00031996"/>
    </source>
</evidence>
<dbReference type="UniPathway" id="UPA00017"/>
<feature type="domain" description="4'-phosphopantetheinyl transferase N-terminal" evidence="15">
    <location>
        <begin position="43"/>
        <end position="110"/>
    </location>
</feature>
<dbReference type="Proteomes" id="UP000250079">
    <property type="component" value="Chromosome"/>
</dbReference>
<feature type="binding site" evidence="12">
    <location>
        <position position="55"/>
    </location>
    <ligand>
        <name>CoA</name>
        <dbReference type="ChEBI" id="CHEBI:57287"/>
    </ligand>
</feature>
<dbReference type="GO" id="GO:0000287">
    <property type="term" value="F:magnesium ion binding"/>
    <property type="evidence" value="ECO:0007669"/>
    <property type="project" value="InterPro"/>
</dbReference>
<evidence type="ECO:0000256" key="7">
    <source>
        <dbReference type="ARBA" id="ARBA00023191"/>
    </source>
</evidence>
<dbReference type="GO" id="GO:0005886">
    <property type="term" value="C:plasma membrane"/>
    <property type="evidence" value="ECO:0007669"/>
    <property type="project" value="TreeGrafter"/>
</dbReference>
<dbReference type="PANTHER" id="PTHR38096">
    <property type="entry name" value="ENTEROBACTIN SYNTHASE COMPONENT D"/>
    <property type="match status" value="1"/>
</dbReference>
<dbReference type="Pfam" id="PF17837">
    <property type="entry name" value="4PPT_N"/>
    <property type="match status" value="1"/>
</dbReference>
<evidence type="ECO:0000256" key="6">
    <source>
        <dbReference type="ARBA" id="ARBA00022679"/>
    </source>
</evidence>
<feature type="binding site" evidence="13">
    <location>
        <position position="125"/>
    </location>
    <ligand>
        <name>Mg(2+)</name>
        <dbReference type="ChEBI" id="CHEBI:18420"/>
    </ligand>
</feature>
<sequence>MSTSLDPLQNPANGLSFAPEWAGTNIYLASQPVTDCVEALYPEERSVIAASAPLRQRTFSSGRRCARIALAEAGLPACVLARADDGSVCWPEGVVGSVSHTNDWAVSAVALRDMSEAASLGVDLERIQPLEAGVIKVVATASEQTELAMQGAKRWQATALFSLKESVYKCLRPSYGRFIGFKEVEICDIVSGKPHLSFCNEELSKHFRESEVQLRMAVTSDYVLSLAWLRNH</sequence>
<dbReference type="Gene3D" id="3.90.470.20">
    <property type="entry name" value="4'-phosphopantetheinyl transferase domain"/>
    <property type="match status" value="1"/>
</dbReference>
<feature type="binding site" evidence="12">
    <location>
        <begin position="99"/>
        <end position="100"/>
    </location>
    <ligand>
        <name>CoA</name>
        <dbReference type="ChEBI" id="CHEBI:57287"/>
    </ligand>
</feature>
<dbReference type="SUPFAM" id="SSF56214">
    <property type="entry name" value="4'-phosphopantetheinyl transferase"/>
    <property type="match status" value="1"/>
</dbReference>
<evidence type="ECO:0000313" key="17">
    <source>
        <dbReference type="Proteomes" id="UP000250079"/>
    </source>
</evidence>
<evidence type="ECO:0000256" key="10">
    <source>
        <dbReference type="ARBA" id="ARBA00049176"/>
    </source>
</evidence>